<comment type="caution">
    <text evidence="2">The sequence shown here is derived from an EMBL/GenBank/DDBJ whole genome shotgun (WGS) entry which is preliminary data.</text>
</comment>
<dbReference type="AlphaFoldDB" id="A0A5J5CYY8"/>
<reference evidence="2 3" key="1">
    <citation type="submission" date="2019-08" db="EMBL/GenBank/DDBJ databases">
        <title>A chromosome-level genome assembly, high-density linkage maps, and genome scans reveal the genomic architecture of hybrid incompatibilities underlying speciation via character displacement in darters (Percidae: Etheostominae).</title>
        <authorList>
            <person name="Moran R.L."/>
            <person name="Catchen J.M."/>
            <person name="Fuller R.C."/>
        </authorList>
    </citation>
    <scope>NUCLEOTIDE SEQUENCE [LARGE SCALE GENOMIC DNA]</scope>
    <source>
        <strain evidence="2">EspeVRDwgs_2016</strain>
        <tissue evidence="2">Muscle</tissue>
    </source>
</reference>
<evidence type="ECO:0000313" key="2">
    <source>
        <dbReference type="EMBL" id="KAA8586334.1"/>
    </source>
</evidence>
<dbReference type="Proteomes" id="UP000327493">
    <property type="component" value="Chromosome 13"/>
</dbReference>
<protein>
    <submittedName>
        <fullName evidence="2">Uncharacterized protein</fullName>
    </submittedName>
</protein>
<accession>A0A5J5CYY8</accession>
<sequence length="197" mass="21526">MQTVTRILESVHCNGSLPTWTSSPAAPPQNWPSLAWRYNRAGERTCATLRRNQLAGAVGKEAPRVHSTPRSQRPHHHDKVQKMTGRTYYKFLDITIVRRAAWSCHGVDGSLCPSPGQPRQARALTTTSSLGHPKAYGPTLLLRGSVLFHNTAQVFSRGMVRPSSPPSVLRERGTEPADGEGAGDVQTGAKVTYCYLA</sequence>
<feature type="region of interest" description="Disordered" evidence="1">
    <location>
        <begin position="158"/>
        <end position="184"/>
    </location>
</feature>
<organism evidence="2 3">
    <name type="scientific">Etheostoma spectabile</name>
    <name type="common">orangethroat darter</name>
    <dbReference type="NCBI Taxonomy" id="54343"/>
    <lineage>
        <taxon>Eukaryota</taxon>
        <taxon>Metazoa</taxon>
        <taxon>Chordata</taxon>
        <taxon>Craniata</taxon>
        <taxon>Vertebrata</taxon>
        <taxon>Euteleostomi</taxon>
        <taxon>Actinopterygii</taxon>
        <taxon>Neopterygii</taxon>
        <taxon>Teleostei</taxon>
        <taxon>Neoteleostei</taxon>
        <taxon>Acanthomorphata</taxon>
        <taxon>Eupercaria</taxon>
        <taxon>Perciformes</taxon>
        <taxon>Percoidei</taxon>
        <taxon>Percidae</taxon>
        <taxon>Etheostomatinae</taxon>
        <taxon>Etheostoma</taxon>
    </lineage>
</organism>
<evidence type="ECO:0000256" key="1">
    <source>
        <dbReference type="SAM" id="MobiDB-lite"/>
    </source>
</evidence>
<feature type="region of interest" description="Disordered" evidence="1">
    <location>
        <begin position="58"/>
        <end position="78"/>
    </location>
</feature>
<evidence type="ECO:0000313" key="3">
    <source>
        <dbReference type="Proteomes" id="UP000327493"/>
    </source>
</evidence>
<gene>
    <name evidence="2" type="ORF">FQN60_000170</name>
</gene>
<keyword evidence="3" id="KW-1185">Reference proteome</keyword>
<dbReference type="EMBL" id="VOFY01000013">
    <property type="protein sequence ID" value="KAA8586334.1"/>
    <property type="molecule type" value="Genomic_DNA"/>
</dbReference>
<proteinExistence type="predicted"/>
<name>A0A5J5CYY8_9PERO</name>